<dbReference type="EMBL" id="CP001936">
    <property type="protein sequence ID" value="ADD02634.1"/>
    <property type="molecule type" value="Genomic_DNA"/>
</dbReference>
<dbReference type="eggNOG" id="COG4926">
    <property type="taxonomic scope" value="Bacteria"/>
</dbReference>
<dbReference type="RefSeq" id="WP_004401127.1">
    <property type="nucleotide sequence ID" value="NC_013921.1"/>
</dbReference>
<feature type="domain" description="Prophage endopeptidase tail N-terminal" evidence="2">
    <location>
        <begin position="37"/>
        <end position="117"/>
    </location>
</feature>
<dbReference type="Pfam" id="PF06605">
    <property type="entry name" value="Prophage_tail"/>
    <property type="match status" value="1"/>
</dbReference>
<evidence type="ECO:0000259" key="1">
    <source>
        <dbReference type="Pfam" id="PF06605"/>
    </source>
</evidence>
<protein>
    <submittedName>
        <fullName evidence="3">Phage minor structural protein</fullName>
    </submittedName>
</protein>
<dbReference type="InterPro" id="IPR010572">
    <property type="entry name" value="Tail_dom"/>
</dbReference>
<evidence type="ECO:0000313" key="3">
    <source>
        <dbReference type="EMBL" id="ADD02634.1"/>
    </source>
</evidence>
<sequence length="487" mass="55751">MNRYNTGLQYNTGARYNTIAGIEYTFPFYERLPYAKPVILDQRGRRLAVLENAYDIVLEQEINGTDVLTFSLPSDDVNKQFLEAENAVLLVNAKYIIRRISEKRDASQRDIKVYCEAEWYDIMYADPLTKFSWQDADAKTVMQDILEDTGWGVGDVEIDKKRSLSVSTQANRLDVLHQVAEVWGGELEFDTANKVVHLRKEISRRPGVLFAYRKNIKGIEKVVDTTGLITRLYAYGKNGITFADINGGKPYVENYQYTNTIKTAIFSDERFTNPYQLKERAEEILEIVSKPRVSYVVQAADLSGIEGYEHEAFKLGDYVLVSDEEFNILFETRIVKWHYWIDQPWKTTLELSNKVPTFTDLLESIQVSSEALQIADSVSRSEMLELMVFNYLLNSRAENGFAYWVNNGWEIDSTRGYSGTSSFRVRGQLGVAKTLSQTVWPAHRDNYTLSFRIDIGDVSRGPNAKIGVAVKFTYDDGTEDEQYVSLI</sequence>
<proteinExistence type="predicted"/>
<dbReference type="Proteomes" id="UP000001552">
    <property type="component" value="Chromosome"/>
</dbReference>
<dbReference type="InterPro" id="IPR007119">
    <property type="entry name" value="Phage_tail_spike_N"/>
</dbReference>
<evidence type="ECO:0000313" key="4">
    <source>
        <dbReference type="Proteomes" id="UP000001552"/>
    </source>
</evidence>
<organism evidence="3 4">
    <name type="scientific">Thermoanaerobacter italicus (strain DSM 9252 / Ab9)</name>
    <dbReference type="NCBI Taxonomy" id="580331"/>
    <lineage>
        <taxon>Bacteria</taxon>
        <taxon>Bacillati</taxon>
        <taxon>Bacillota</taxon>
        <taxon>Clostridia</taxon>
        <taxon>Thermoanaerobacterales</taxon>
        <taxon>Thermoanaerobacteraceae</taxon>
        <taxon>Thermoanaerobacter</taxon>
    </lineage>
</organism>
<gene>
    <name evidence="3" type="ordered locus">Thit_1375</name>
</gene>
<dbReference type="KEGG" id="tit:Thit_1375"/>
<accession>D3T332</accession>
<reference evidence="3" key="1">
    <citation type="submission" date="2010-02" db="EMBL/GenBank/DDBJ databases">
        <title>Complete sequence of Thermoanaerobacter italicus Ab9.</title>
        <authorList>
            <consortium name="US DOE Joint Genome Institute"/>
            <person name="Lucas S."/>
            <person name="Copeland A."/>
            <person name="Lapidus A."/>
            <person name="Cheng J.-F."/>
            <person name="Bruce D."/>
            <person name="Goodwin L."/>
            <person name="Pitluck S."/>
            <person name="Chertkov O."/>
            <person name="Detter J.C."/>
            <person name="Han C."/>
            <person name="Tapia R."/>
            <person name="Land M."/>
            <person name="Hauser L."/>
            <person name="Kyrpides N."/>
            <person name="Mikhailova N."/>
            <person name="Hemme C.L."/>
            <person name="Woyke T."/>
        </authorList>
    </citation>
    <scope>NUCLEOTIDE SEQUENCE [LARGE SCALE GENOMIC DNA]</scope>
    <source>
        <strain evidence="3">Ab9</strain>
    </source>
</reference>
<dbReference type="OrthoDB" id="2240714at2"/>
<dbReference type="AlphaFoldDB" id="D3T332"/>
<dbReference type="Pfam" id="PF18994">
    <property type="entry name" value="Prophage_tailD1"/>
    <property type="match status" value="1"/>
</dbReference>
<keyword evidence="4" id="KW-1185">Reference proteome</keyword>
<dbReference type="NCBIfam" id="TIGR01665">
    <property type="entry name" value="put_anti_recept"/>
    <property type="match status" value="1"/>
</dbReference>
<dbReference type="Gene3D" id="2.60.120.260">
    <property type="entry name" value="Galactose-binding domain-like"/>
    <property type="match status" value="1"/>
</dbReference>
<evidence type="ECO:0000259" key="2">
    <source>
        <dbReference type="Pfam" id="PF18994"/>
    </source>
</evidence>
<feature type="domain" description="Tail spike" evidence="1">
    <location>
        <begin position="119"/>
        <end position="363"/>
    </location>
</feature>
<dbReference type="InterPro" id="IPR044051">
    <property type="entry name" value="Prophage_tail_N"/>
</dbReference>
<dbReference type="HOGENOM" id="CLU_017356_0_0_9"/>
<name>D3T332_THEIA</name>